<dbReference type="Pfam" id="PF00501">
    <property type="entry name" value="AMP-binding"/>
    <property type="match status" value="1"/>
</dbReference>
<dbReference type="Gene3D" id="3.40.50.980">
    <property type="match status" value="1"/>
</dbReference>
<proteinExistence type="predicted"/>
<protein>
    <recommendedName>
        <fullName evidence="2">AMP-dependent synthetase/ligase domain-containing protein</fullName>
    </recommendedName>
</protein>
<dbReference type="Proteomes" id="UP000660675">
    <property type="component" value="Unassembled WGS sequence"/>
</dbReference>
<gene>
    <name evidence="3" type="ORF">GCM10015535_38640</name>
</gene>
<evidence type="ECO:0000313" key="4">
    <source>
        <dbReference type="Proteomes" id="UP000660675"/>
    </source>
</evidence>
<feature type="domain" description="AMP-dependent synthetase/ligase" evidence="2">
    <location>
        <begin position="68"/>
        <end position="273"/>
    </location>
</feature>
<evidence type="ECO:0000256" key="1">
    <source>
        <dbReference type="SAM" id="MobiDB-lite"/>
    </source>
</evidence>
<dbReference type="SUPFAM" id="SSF56801">
    <property type="entry name" value="Acetyl-CoA synthetase-like"/>
    <property type="match status" value="1"/>
</dbReference>
<comment type="caution">
    <text evidence="3">The sequence shown here is derived from an EMBL/GenBank/DDBJ whole genome shotgun (WGS) entry which is preliminary data.</text>
</comment>
<reference evidence="4" key="1">
    <citation type="journal article" date="2019" name="Int. J. Syst. Evol. Microbiol.">
        <title>The Global Catalogue of Microorganisms (GCM) 10K type strain sequencing project: providing services to taxonomists for standard genome sequencing and annotation.</title>
        <authorList>
            <consortium name="The Broad Institute Genomics Platform"/>
            <consortium name="The Broad Institute Genome Sequencing Center for Infectious Disease"/>
            <person name="Wu L."/>
            <person name="Ma J."/>
        </authorList>
    </citation>
    <scope>NUCLEOTIDE SEQUENCE [LARGE SCALE GENOMIC DNA]</scope>
    <source>
        <strain evidence="4">JCM 4376</strain>
    </source>
</reference>
<feature type="region of interest" description="Disordered" evidence="1">
    <location>
        <begin position="252"/>
        <end position="280"/>
    </location>
</feature>
<evidence type="ECO:0000313" key="3">
    <source>
        <dbReference type="EMBL" id="GGV88097.1"/>
    </source>
</evidence>
<dbReference type="InterPro" id="IPR000873">
    <property type="entry name" value="AMP-dep_synth/lig_dom"/>
</dbReference>
<organism evidence="3 4">
    <name type="scientific">Streptomyces gelaticus</name>
    <dbReference type="NCBI Taxonomy" id="285446"/>
    <lineage>
        <taxon>Bacteria</taxon>
        <taxon>Bacillati</taxon>
        <taxon>Actinomycetota</taxon>
        <taxon>Actinomycetes</taxon>
        <taxon>Kitasatosporales</taxon>
        <taxon>Streptomycetaceae</taxon>
        <taxon>Streptomyces</taxon>
    </lineage>
</organism>
<dbReference type="EMBL" id="BMTF01000012">
    <property type="protein sequence ID" value="GGV88097.1"/>
    <property type="molecule type" value="Genomic_DNA"/>
</dbReference>
<dbReference type="InterPro" id="IPR050237">
    <property type="entry name" value="ATP-dep_AMP-bd_enzyme"/>
</dbReference>
<name>A0ABQ2W0S4_9ACTN</name>
<feature type="region of interest" description="Disordered" evidence="1">
    <location>
        <begin position="191"/>
        <end position="211"/>
    </location>
</feature>
<accession>A0ABQ2W0S4</accession>
<dbReference type="PANTHER" id="PTHR43767">
    <property type="entry name" value="LONG-CHAIN-FATTY-ACID--COA LIGASE"/>
    <property type="match status" value="1"/>
</dbReference>
<keyword evidence="4" id="KW-1185">Reference proteome</keyword>
<sequence length="280" mass="29517">MRVIFAVMPASLVSMLPTRIAIFPLVRSSPGGNLVHRAVVLNGGSSQGGHAVGRHADIVEPLPELLGHHARRLGDKVCFEDRFRRVTYRELERRTARLAGHLAGLGVVRGDRVAVLLGNRVEAVESLLAITRASGVGVPLDPGNSEEELTRLLDDSGARMLITDDACLMRRRTLPLRPGLTVVVAEGGAEDEAGDSASYADRVDEADGDGGAAGAGAGGVLRFEELAGTEPRTPARDDLALDEVAWLLYTSGSSGAPKGVLSSQRNRLSPVATGLAIPER</sequence>
<evidence type="ECO:0000259" key="2">
    <source>
        <dbReference type="Pfam" id="PF00501"/>
    </source>
</evidence>
<dbReference type="PROSITE" id="PS00455">
    <property type="entry name" value="AMP_BINDING"/>
    <property type="match status" value="1"/>
</dbReference>
<dbReference type="PANTHER" id="PTHR43767:SF1">
    <property type="entry name" value="NONRIBOSOMAL PEPTIDE SYNTHASE PES1 (EUROFUNG)-RELATED"/>
    <property type="match status" value="1"/>
</dbReference>
<dbReference type="InterPro" id="IPR020845">
    <property type="entry name" value="AMP-binding_CS"/>
</dbReference>